<sequence length="106" mass="12434">MNFLHLLSSEAVQHIVVHCLNVPVWKDEKSQQPSKNAVKFKAWNGVYAFFKFRFLWFTETDGRWHQTHFVFHTQDPHLLPIVNVYNLPTAKSGAHYHLEVGPVCYL</sequence>
<feature type="domain" description="Fibrillar collagen NC1" evidence="4">
    <location>
        <begin position="1"/>
        <end position="106"/>
    </location>
</feature>
<organism evidence="5 6">
    <name type="scientific">Erpetoichthys calabaricus</name>
    <name type="common">Rope fish</name>
    <name type="synonym">Calamoichthys calabaricus</name>
    <dbReference type="NCBI Taxonomy" id="27687"/>
    <lineage>
        <taxon>Eukaryota</taxon>
        <taxon>Metazoa</taxon>
        <taxon>Chordata</taxon>
        <taxon>Craniata</taxon>
        <taxon>Vertebrata</taxon>
        <taxon>Euteleostomi</taxon>
        <taxon>Actinopterygii</taxon>
        <taxon>Polypteriformes</taxon>
        <taxon>Polypteridae</taxon>
        <taxon>Erpetoichthys</taxon>
    </lineage>
</organism>
<accession>A0A8C4XAW3</accession>
<protein>
    <recommendedName>
        <fullName evidence="4">Fibrillar collagen NC1 domain-containing protein</fullName>
    </recommendedName>
</protein>
<reference evidence="5" key="1">
    <citation type="submission" date="2021-06" db="EMBL/GenBank/DDBJ databases">
        <authorList>
            <consortium name="Wellcome Sanger Institute Data Sharing"/>
        </authorList>
    </citation>
    <scope>NUCLEOTIDE SEQUENCE [LARGE SCALE GENOMIC DNA]</scope>
</reference>
<keyword evidence="6" id="KW-1185">Reference proteome</keyword>
<dbReference type="PROSITE" id="PS51461">
    <property type="entry name" value="NC1_FIB"/>
    <property type="match status" value="1"/>
</dbReference>
<dbReference type="AlphaFoldDB" id="A0A8C4XAW3"/>
<proteinExistence type="predicted"/>
<dbReference type="GO" id="GO:0005576">
    <property type="term" value="C:extracellular region"/>
    <property type="evidence" value="ECO:0007669"/>
    <property type="project" value="UniProtKB-SubCell"/>
</dbReference>
<evidence type="ECO:0000313" key="6">
    <source>
        <dbReference type="Proteomes" id="UP000694620"/>
    </source>
</evidence>
<reference evidence="5" key="2">
    <citation type="submission" date="2025-08" db="UniProtKB">
        <authorList>
            <consortium name="Ensembl"/>
        </authorList>
    </citation>
    <scope>IDENTIFICATION</scope>
</reference>
<dbReference type="Gene3D" id="2.60.120.1000">
    <property type="match status" value="1"/>
</dbReference>
<evidence type="ECO:0000313" key="5">
    <source>
        <dbReference type="Ensembl" id="ENSECRP00000018389.1"/>
    </source>
</evidence>
<evidence type="ECO:0000256" key="3">
    <source>
        <dbReference type="ARBA" id="ARBA00023119"/>
    </source>
</evidence>
<dbReference type="GO" id="GO:0005581">
    <property type="term" value="C:collagen trimer"/>
    <property type="evidence" value="ECO:0007669"/>
    <property type="project" value="UniProtKB-KW"/>
</dbReference>
<comment type="subcellular location">
    <subcellularLocation>
        <location evidence="1">Secreted</location>
    </subcellularLocation>
</comment>
<dbReference type="Proteomes" id="UP000694620">
    <property type="component" value="Chromosome 9"/>
</dbReference>
<dbReference type="Ensembl" id="ENSECRT00000018760.1">
    <property type="protein sequence ID" value="ENSECRP00000018389.1"/>
    <property type="gene ID" value="ENSECRG00000012297.1"/>
</dbReference>
<name>A0A8C4XAW3_ERPCA</name>
<evidence type="ECO:0000256" key="1">
    <source>
        <dbReference type="ARBA" id="ARBA00004613"/>
    </source>
</evidence>
<dbReference type="Pfam" id="PF01410">
    <property type="entry name" value="COLFI"/>
    <property type="match status" value="1"/>
</dbReference>
<dbReference type="GeneTree" id="ENSGT00940000163466"/>
<dbReference type="GO" id="GO:0005201">
    <property type="term" value="F:extracellular matrix structural constituent"/>
    <property type="evidence" value="ECO:0007669"/>
    <property type="project" value="InterPro"/>
</dbReference>
<evidence type="ECO:0000259" key="4">
    <source>
        <dbReference type="PROSITE" id="PS51461"/>
    </source>
</evidence>
<keyword evidence="2" id="KW-0964">Secreted</keyword>
<keyword evidence="3" id="KW-0176">Collagen</keyword>
<dbReference type="InterPro" id="IPR000885">
    <property type="entry name" value="Fib_collagen_C"/>
</dbReference>
<reference evidence="5" key="3">
    <citation type="submission" date="2025-09" db="UniProtKB">
        <authorList>
            <consortium name="Ensembl"/>
        </authorList>
    </citation>
    <scope>IDENTIFICATION</scope>
</reference>
<evidence type="ECO:0000256" key="2">
    <source>
        <dbReference type="ARBA" id="ARBA00022525"/>
    </source>
</evidence>